<evidence type="ECO:0000256" key="1">
    <source>
        <dbReference type="ARBA" id="ARBA00004167"/>
    </source>
</evidence>
<dbReference type="InterPro" id="IPR006260">
    <property type="entry name" value="TonB/TolA_C"/>
</dbReference>
<dbReference type="Pfam" id="PF05569">
    <property type="entry name" value="Peptidase_M56"/>
    <property type="match status" value="1"/>
</dbReference>
<dbReference type="InterPro" id="IPR008756">
    <property type="entry name" value="Peptidase_M56"/>
</dbReference>
<accession>A0ABM8UD96</accession>
<evidence type="ECO:0000313" key="8">
    <source>
        <dbReference type="EMBL" id="CAG4969922.1"/>
    </source>
</evidence>
<sequence>MVPADLLQVLVELAVAGAVATALVLLLRTPLRRSFGAGVGYATWALVPVALLAVLLPAAPAPAPVVSMVLAIGNAVPQALASGATPPDGHAAAWLLLWGTGAAVAGGVFALQQRRFHRAIGQVRPRADGLLQAGGRCGLPATVGLLPPRVVVPAGFDHDYTDEQRVLMVAHERCHVRHGDPLANAAFVAARCVFWFNPLLHLAAGQFRHDQELACDQRVIACHPHARRAYGEAMFKAQLAAIPLPLGCHWGYGHPLKERIAMLRQPVPTFTRRLAGAAAVVALTLVTGYSAWSAQPASQQPVLVVSPDGVLPVPPPAPPVPPAPNAPPAPPAPAAPTMALAPPPPPAPNAAPPPPPPPMSPLPPPANRMPPPRYPKSAVEQGIDGTVVLIVSIDERGQPLDVVVEKSEPAGVFDQAAMDAAMQWRFTPEMKGGRNVPGRVRVPIRFEADGKAPAAQG</sequence>
<name>A0ABM8UD96_9GAMM</name>
<dbReference type="InterPro" id="IPR052173">
    <property type="entry name" value="Beta-lactam_resp_regulator"/>
</dbReference>
<keyword evidence="9" id="KW-1185">Reference proteome</keyword>
<protein>
    <recommendedName>
        <fullName evidence="7">TonB C-terminal domain-containing protein</fullName>
    </recommendedName>
</protein>
<reference evidence="8 9" key="1">
    <citation type="submission" date="2021-04" db="EMBL/GenBank/DDBJ databases">
        <authorList>
            <person name="Rodrigo-Torres L."/>
            <person name="Arahal R. D."/>
            <person name="Lucena T."/>
        </authorList>
    </citation>
    <scope>NUCLEOTIDE SEQUENCE [LARGE SCALE GENOMIC DNA]</scope>
    <source>
        <strain evidence="8 9">CECT 30171</strain>
    </source>
</reference>
<dbReference type="InterPro" id="IPR037682">
    <property type="entry name" value="TonB_C"/>
</dbReference>
<dbReference type="Proteomes" id="UP000680116">
    <property type="component" value="Chromosome"/>
</dbReference>
<dbReference type="SUPFAM" id="SSF74653">
    <property type="entry name" value="TolA/TonB C-terminal domain"/>
    <property type="match status" value="1"/>
</dbReference>
<keyword evidence="3 6" id="KW-1133">Transmembrane helix</keyword>
<dbReference type="EMBL" id="OU015430">
    <property type="protein sequence ID" value="CAG4969922.1"/>
    <property type="molecule type" value="Genomic_DNA"/>
</dbReference>
<dbReference type="CDD" id="cd07341">
    <property type="entry name" value="M56_BlaR1_MecR1_like"/>
    <property type="match status" value="1"/>
</dbReference>
<dbReference type="PANTHER" id="PTHR34978:SF3">
    <property type="entry name" value="SLR0241 PROTEIN"/>
    <property type="match status" value="1"/>
</dbReference>
<dbReference type="NCBIfam" id="TIGR01352">
    <property type="entry name" value="tonB_Cterm"/>
    <property type="match status" value="1"/>
</dbReference>
<dbReference type="Pfam" id="PF03544">
    <property type="entry name" value="TonB_C"/>
    <property type="match status" value="1"/>
</dbReference>
<evidence type="ECO:0000256" key="5">
    <source>
        <dbReference type="SAM" id="MobiDB-lite"/>
    </source>
</evidence>
<evidence type="ECO:0000256" key="4">
    <source>
        <dbReference type="ARBA" id="ARBA00023136"/>
    </source>
</evidence>
<dbReference type="PANTHER" id="PTHR34978">
    <property type="entry name" value="POSSIBLE SENSOR-TRANSDUCER PROTEIN BLAR"/>
    <property type="match status" value="1"/>
</dbReference>
<keyword evidence="2 6" id="KW-0812">Transmembrane</keyword>
<keyword evidence="4 6" id="KW-0472">Membrane</keyword>
<feature type="region of interest" description="Disordered" evidence="5">
    <location>
        <begin position="315"/>
        <end position="375"/>
    </location>
</feature>
<dbReference type="RefSeq" id="WP_215219603.1">
    <property type="nucleotide sequence ID" value="NZ_OU015430.1"/>
</dbReference>
<evidence type="ECO:0000259" key="7">
    <source>
        <dbReference type="PROSITE" id="PS52015"/>
    </source>
</evidence>
<proteinExistence type="predicted"/>
<dbReference type="Gene3D" id="3.30.1150.10">
    <property type="match status" value="1"/>
</dbReference>
<evidence type="ECO:0000256" key="6">
    <source>
        <dbReference type="SAM" id="Phobius"/>
    </source>
</evidence>
<organism evidence="8 9">
    <name type="scientific">Novilysobacter luteus</name>
    <dbReference type="NCBI Taxonomy" id="2822368"/>
    <lineage>
        <taxon>Bacteria</taxon>
        <taxon>Pseudomonadati</taxon>
        <taxon>Pseudomonadota</taxon>
        <taxon>Gammaproteobacteria</taxon>
        <taxon>Lysobacterales</taxon>
        <taxon>Lysobacteraceae</taxon>
        <taxon>Novilysobacter</taxon>
    </lineage>
</organism>
<feature type="transmembrane region" description="Helical" evidence="6">
    <location>
        <begin position="274"/>
        <end position="292"/>
    </location>
</feature>
<feature type="transmembrane region" description="Helical" evidence="6">
    <location>
        <begin position="91"/>
        <end position="111"/>
    </location>
</feature>
<evidence type="ECO:0000256" key="2">
    <source>
        <dbReference type="ARBA" id="ARBA00022692"/>
    </source>
</evidence>
<gene>
    <name evidence="8" type="ORF">LYB30171_00620</name>
</gene>
<feature type="compositionally biased region" description="Pro residues" evidence="5">
    <location>
        <begin position="315"/>
        <end position="334"/>
    </location>
</feature>
<feature type="compositionally biased region" description="Pro residues" evidence="5">
    <location>
        <begin position="341"/>
        <end position="374"/>
    </location>
</feature>
<comment type="subcellular location">
    <subcellularLocation>
        <location evidence="1">Membrane</location>
        <topology evidence="1">Single-pass membrane protein</topology>
    </subcellularLocation>
</comment>
<feature type="domain" description="TonB C-terminal" evidence="7">
    <location>
        <begin position="359"/>
        <end position="455"/>
    </location>
</feature>
<feature type="transmembrane region" description="Helical" evidence="6">
    <location>
        <begin position="39"/>
        <end position="59"/>
    </location>
</feature>
<evidence type="ECO:0000256" key="3">
    <source>
        <dbReference type="ARBA" id="ARBA00022989"/>
    </source>
</evidence>
<evidence type="ECO:0000313" key="9">
    <source>
        <dbReference type="Proteomes" id="UP000680116"/>
    </source>
</evidence>
<feature type="transmembrane region" description="Helical" evidence="6">
    <location>
        <begin position="6"/>
        <end position="27"/>
    </location>
</feature>
<dbReference type="PROSITE" id="PS52015">
    <property type="entry name" value="TONB_CTD"/>
    <property type="match status" value="1"/>
</dbReference>